<dbReference type="SMART" id="SM00382">
    <property type="entry name" value="AAA"/>
    <property type="match status" value="1"/>
</dbReference>
<dbReference type="PANTHER" id="PTHR35894:SF1">
    <property type="entry name" value="PHOSPHORIBULOKINASE _ URIDINE KINASE FAMILY"/>
    <property type="match status" value="1"/>
</dbReference>
<dbReference type="Proteomes" id="UP000626370">
    <property type="component" value="Unassembled WGS sequence"/>
</dbReference>
<keyword evidence="3" id="KW-1185">Reference proteome</keyword>
<evidence type="ECO:0000313" key="3">
    <source>
        <dbReference type="Proteomes" id="UP000626370"/>
    </source>
</evidence>
<organism evidence="2 3">
    <name type="scientific">Thalassotalea profundi</name>
    <dbReference type="NCBI Taxonomy" id="2036687"/>
    <lineage>
        <taxon>Bacteria</taxon>
        <taxon>Pseudomonadati</taxon>
        <taxon>Pseudomonadota</taxon>
        <taxon>Gammaproteobacteria</taxon>
        <taxon>Alteromonadales</taxon>
        <taxon>Colwelliaceae</taxon>
        <taxon>Thalassotalea</taxon>
    </lineage>
</organism>
<dbReference type="EMBL" id="BNAH01000004">
    <property type="protein sequence ID" value="GHE84208.1"/>
    <property type="molecule type" value="Genomic_DNA"/>
</dbReference>
<reference evidence="3" key="1">
    <citation type="journal article" date="2019" name="Int. J. Syst. Evol. Microbiol.">
        <title>The Global Catalogue of Microorganisms (GCM) 10K type strain sequencing project: providing services to taxonomists for standard genome sequencing and annotation.</title>
        <authorList>
            <consortium name="The Broad Institute Genomics Platform"/>
            <consortium name="The Broad Institute Genome Sequencing Center for Infectious Disease"/>
            <person name="Wu L."/>
            <person name="Ma J."/>
        </authorList>
    </citation>
    <scope>NUCLEOTIDE SEQUENCE [LARGE SCALE GENOMIC DNA]</scope>
    <source>
        <strain evidence="3">CGMCC 1.15922</strain>
    </source>
</reference>
<gene>
    <name evidence="2" type="ORF">GCM10011501_10960</name>
</gene>
<dbReference type="SUPFAM" id="SSF52540">
    <property type="entry name" value="P-loop containing nucleoside triphosphate hydrolases"/>
    <property type="match status" value="1"/>
</dbReference>
<dbReference type="Gene3D" id="3.40.50.300">
    <property type="entry name" value="P-loop containing nucleotide triphosphate hydrolases"/>
    <property type="match status" value="1"/>
</dbReference>
<dbReference type="InterPro" id="IPR027417">
    <property type="entry name" value="P-loop_NTPase"/>
</dbReference>
<feature type="domain" description="AAA+ ATPase" evidence="1">
    <location>
        <begin position="42"/>
        <end position="196"/>
    </location>
</feature>
<dbReference type="Pfam" id="PF16537">
    <property type="entry name" value="T2SSB"/>
    <property type="match status" value="1"/>
</dbReference>
<dbReference type="InterPro" id="IPR049945">
    <property type="entry name" value="AAA_22"/>
</dbReference>
<accession>A0ABQ3II00</accession>
<dbReference type="InterPro" id="IPR052026">
    <property type="entry name" value="ExeA_AAA_ATPase_DNA-bind"/>
</dbReference>
<dbReference type="RefSeq" id="WP_189377156.1">
    <property type="nucleotide sequence ID" value="NZ_BNAH01000004.1"/>
</dbReference>
<proteinExistence type="predicted"/>
<comment type="caution">
    <text evidence="2">The sequence shown here is derived from an EMBL/GenBank/DDBJ whole genome shotgun (WGS) entry which is preliminary data.</text>
</comment>
<protein>
    <recommendedName>
        <fullName evidence="1">AAA+ ATPase domain-containing protein</fullName>
    </recommendedName>
</protein>
<dbReference type="PANTHER" id="PTHR35894">
    <property type="entry name" value="GENERAL SECRETION PATHWAY PROTEIN A-RELATED"/>
    <property type="match status" value="1"/>
</dbReference>
<name>A0ABQ3II00_9GAMM</name>
<dbReference type="InterPro" id="IPR003593">
    <property type="entry name" value="AAA+_ATPase"/>
</dbReference>
<dbReference type="CDD" id="cd00009">
    <property type="entry name" value="AAA"/>
    <property type="match status" value="1"/>
</dbReference>
<evidence type="ECO:0000313" key="2">
    <source>
        <dbReference type="EMBL" id="GHE84208.1"/>
    </source>
</evidence>
<dbReference type="Pfam" id="PF13401">
    <property type="entry name" value="AAA_22"/>
    <property type="match status" value="1"/>
</dbReference>
<sequence length="524" mass="58669">MYTQYFDLKEAPFTIAPNPAYLFMSDRHREALAHLTYGLGDTGGFVLLTGEVGTGKTTICRSVMEQLPENTQAVFILNPTLSCLELLANICDGLKIRYKKAGATLNYFTDKIQTKLSKNHQDNINTLLVIDEAQHLQAEVLEQLRLLTNLETNTKKLLQVILIGQPELQQLLQRRDLRQLAQRITARYHLLPLTKVELKQYIQHRLSVAQCTRALFSDAAISCIHQISKGIPRVVNLLCERSLIIAYGSNNTKVSRKIVKKAAIEALGEEAKLTSFWWRTPMKMAYLSCIIASTLIAGYWLGNSSTSLISNNNLLGEKISHDQAIQLPQTIADTLTTAEGYKLSDNKAANVLENGDDSIEEKPANTFNEKKLIQPSTLVKNEDKKLSDDNIAPSGDSIDVQITDNEPFKLKPDPNVSDDVLARFQSAIEATEEQPMEDINPVTSLDDVMPLSQMPLWLQQELPKLQFEMHLYATDGLGWVRVNGKDKYQGDTIAQGVVLTDILPQHVILTFRGEQFSMTALSSW</sequence>
<dbReference type="InterPro" id="IPR032389">
    <property type="entry name" value="GspB_C"/>
</dbReference>
<evidence type="ECO:0000259" key="1">
    <source>
        <dbReference type="SMART" id="SM00382"/>
    </source>
</evidence>